<feature type="non-terminal residue" evidence="1">
    <location>
        <position position="69"/>
    </location>
</feature>
<dbReference type="EMBL" id="JACONZ010000002">
    <property type="protein sequence ID" value="MBC5580877.1"/>
    <property type="molecule type" value="Genomic_DNA"/>
</dbReference>
<organism evidence="1 3">
    <name type="scientific">Anaerofilum hominis</name>
    <dbReference type="NCBI Taxonomy" id="2763016"/>
    <lineage>
        <taxon>Bacteria</taxon>
        <taxon>Bacillati</taxon>
        <taxon>Bacillota</taxon>
        <taxon>Clostridia</taxon>
        <taxon>Eubacteriales</taxon>
        <taxon>Oscillospiraceae</taxon>
        <taxon>Anaerofilum</taxon>
    </lineage>
</organism>
<proteinExistence type="predicted"/>
<name>A0A923IE78_9FIRM</name>
<evidence type="ECO:0000313" key="2">
    <source>
        <dbReference type="EMBL" id="MBC5581947.1"/>
    </source>
</evidence>
<accession>A0A923IE78</accession>
<dbReference type="AlphaFoldDB" id="A0A923IE78"/>
<gene>
    <name evidence="1" type="ORF">H8S23_05115</name>
    <name evidence="2" type="ORF">H8S23_10535</name>
</gene>
<dbReference type="InterPro" id="IPR027417">
    <property type="entry name" value="P-loop_NTPase"/>
</dbReference>
<evidence type="ECO:0000313" key="3">
    <source>
        <dbReference type="Proteomes" id="UP000659630"/>
    </source>
</evidence>
<reference evidence="1" key="1">
    <citation type="submission" date="2020-08" db="EMBL/GenBank/DDBJ databases">
        <title>Genome public.</title>
        <authorList>
            <person name="Liu C."/>
            <person name="Sun Q."/>
        </authorList>
    </citation>
    <scope>NUCLEOTIDE SEQUENCE</scope>
    <source>
        <strain evidence="1">BX8</strain>
    </source>
</reference>
<dbReference type="Proteomes" id="UP000659630">
    <property type="component" value="Unassembled WGS sequence"/>
</dbReference>
<keyword evidence="3" id="KW-1185">Reference proteome</keyword>
<comment type="caution">
    <text evidence="1">The sequence shown here is derived from an EMBL/GenBank/DDBJ whole genome shotgun (WGS) entry which is preliminary data.</text>
</comment>
<dbReference type="EMBL" id="JACONZ010000003">
    <property type="protein sequence ID" value="MBC5581947.1"/>
    <property type="molecule type" value="Genomic_DNA"/>
</dbReference>
<evidence type="ECO:0000313" key="1">
    <source>
        <dbReference type="EMBL" id="MBC5580877.1"/>
    </source>
</evidence>
<dbReference type="Gene3D" id="3.40.50.300">
    <property type="entry name" value="P-loop containing nucleotide triphosphate hydrolases"/>
    <property type="match status" value="1"/>
</dbReference>
<protein>
    <submittedName>
        <fullName evidence="1">Terminase-like family protein</fullName>
    </submittedName>
</protein>
<sequence length="69" mass="7646">MTLDIDITARQLAFVRAKAFEVLFGGAAGGGKSYGQLIDALLYALRYPGSKQLILRRTYPDLERSLILE</sequence>